<proteinExistence type="predicted"/>
<organism evidence="1 2">
    <name type="scientific">Trichonephila clavata</name>
    <name type="common">Joro spider</name>
    <name type="synonym">Nephila clavata</name>
    <dbReference type="NCBI Taxonomy" id="2740835"/>
    <lineage>
        <taxon>Eukaryota</taxon>
        <taxon>Metazoa</taxon>
        <taxon>Ecdysozoa</taxon>
        <taxon>Arthropoda</taxon>
        <taxon>Chelicerata</taxon>
        <taxon>Arachnida</taxon>
        <taxon>Araneae</taxon>
        <taxon>Araneomorphae</taxon>
        <taxon>Entelegynae</taxon>
        <taxon>Araneoidea</taxon>
        <taxon>Nephilidae</taxon>
        <taxon>Trichonephila</taxon>
    </lineage>
</organism>
<dbReference type="AlphaFoldDB" id="A0A8X6F3P2"/>
<evidence type="ECO:0000313" key="1">
    <source>
        <dbReference type="EMBL" id="GFQ69322.1"/>
    </source>
</evidence>
<gene>
    <name evidence="1" type="primary">RRM3</name>
    <name evidence="1" type="ORF">TNCT_695951</name>
</gene>
<keyword evidence="1" id="KW-0547">Nucleotide-binding</keyword>
<keyword evidence="2" id="KW-1185">Reference proteome</keyword>
<accession>A0A8X6F3P2</accession>
<keyword evidence="1" id="KW-0378">Hydrolase</keyword>
<name>A0A8X6F3P2_TRICU</name>
<dbReference type="Proteomes" id="UP000887116">
    <property type="component" value="Unassembled WGS sequence"/>
</dbReference>
<dbReference type="OrthoDB" id="6623830at2759"/>
<dbReference type="EMBL" id="BMAO01030646">
    <property type="protein sequence ID" value="GFQ69322.1"/>
    <property type="molecule type" value="Genomic_DNA"/>
</dbReference>
<comment type="caution">
    <text evidence="1">The sequence shown here is derived from an EMBL/GenBank/DDBJ whole genome shotgun (WGS) entry which is preliminary data.</text>
</comment>
<keyword evidence="1" id="KW-0067">ATP-binding</keyword>
<evidence type="ECO:0000313" key="2">
    <source>
        <dbReference type="Proteomes" id="UP000887116"/>
    </source>
</evidence>
<keyword evidence="1" id="KW-0347">Helicase</keyword>
<reference evidence="1" key="1">
    <citation type="submission" date="2020-07" db="EMBL/GenBank/DDBJ databases">
        <title>Multicomponent nature underlies the extraordinary mechanical properties of spider dragline silk.</title>
        <authorList>
            <person name="Kono N."/>
            <person name="Nakamura H."/>
            <person name="Mori M."/>
            <person name="Yoshida Y."/>
            <person name="Ohtoshi R."/>
            <person name="Malay A.D."/>
            <person name="Moran D.A.P."/>
            <person name="Tomita M."/>
            <person name="Numata K."/>
            <person name="Arakawa K."/>
        </authorList>
    </citation>
    <scope>NUCLEOTIDE SEQUENCE</scope>
</reference>
<sequence length="122" mass="14638">MTYIIYYDDSTNIWKDNWLTKYEKKSEELNEDAEILAEMKFVTMYNNDEYLILQRRKEFESDLGIQKIIKICRDLCCENETDDSNQQEANNITAEQNPFEQLYNNPNADVNNDIYLAKHYIN</sequence>
<dbReference type="GO" id="GO:0004386">
    <property type="term" value="F:helicase activity"/>
    <property type="evidence" value="ECO:0007669"/>
    <property type="project" value="UniProtKB-KW"/>
</dbReference>
<protein>
    <submittedName>
        <fullName evidence="1">ATP-dependent DNA helicase</fullName>
    </submittedName>
</protein>